<dbReference type="SUPFAM" id="SSF51215">
    <property type="entry name" value="Regulatory protein AraC"/>
    <property type="match status" value="1"/>
</dbReference>
<dbReference type="GO" id="GO:0043565">
    <property type="term" value="F:sequence-specific DNA binding"/>
    <property type="evidence" value="ECO:0007669"/>
    <property type="project" value="InterPro"/>
</dbReference>
<evidence type="ECO:0000313" key="5">
    <source>
        <dbReference type="EMBL" id="TNJ62852.1"/>
    </source>
</evidence>
<dbReference type="InterPro" id="IPR009057">
    <property type="entry name" value="Homeodomain-like_sf"/>
</dbReference>
<keyword evidence="3" id="KW-0804">Transcription</keyword>
<dbReference type="InterPro" id="IPR020449">
    <property type="entry name" value="Tscrpt_reg_AraC-type_HTH"/>
</dbReference>
<dbReference type="SUPFAM" id="SSF46689">
    <property type="entry name" value="Homeodomain-like"/>
    <property type="match status" value="2"/>
</dbReference>
<dbReference type="Gene3D" id="1.10.10.60">
    <property type="entry name" value="Homeodomain-like"/>
    <property type="match status" value="2"/>
</dbReference>
<evidence type="ECO:0000256" key="3">
    <source>
        <dbReference type="ARBA" id="ARBA00023163"/>
    </source>
</evidence>
<dbReference type="PROSITE" id="PS00041">
    <property type="entry name" value="HTH_ARAC_FAMILY_1"/>
    <property type="match status" value="1"/>
</dbReference>
<keyword evidence="6" id="KW-1185">Reference proteome</keyword>
<keyword evidence="2" id="KW-0238">DNA-binding</keyword>
<dbReference type="InterPro" id="IPR037923">
    <property type="entry name" value="HTH-like"/>
</dbReference>
<accession>A0A5C4T178</accession>
<keyword evidence="1" id="KW-0805">Transcription regulation</keyword>
<gene>
    <name evidence="5" type="ORF">FE784_28555</name>
</gene>
<dbReference type="PANTHER" id="PTHR43280">
    <property type="entry name" value="ARAC-FAMILY TRANSCRIPTIONAL REGULATOR"/>
    <property type="match status" value="1"/>
</dbReference>
<organism evidence="5 6">
    <name type="scientific">Paenibacillus hemerocallicola</name>
    <dbReference type="NCBI Taxonomy" id="1172614"/>
    <lineage>
        <taxon>Bacteria</taxon>
        <taxon>Bacillati</taxon>
        <taxon>Bacillota</taxon>
        <taxon>Bacilli</taxon>
        <taxon>Bacillales</taxon>
        <taxon>Paenibacillaceae</taxon>
        <taxon>Paenibacillus</taxon>
    </lineage>
</organism>
<protein>
    <submittedName>
        <fullName evidence="5">Helix-turn-helix domain-containing protein</fullName>
    </submittedName>
</protein>
<comment type="caution">
    <text evidence="5">The sequence shown here is derived from an EMBL/GenBank/DDBJ whole genome shotgun (WGS) entry which is preliminary data.</text>
</comment>
<dbReference type="RefSeq" id="WP_139605665.1">
    <property type="nucleotide sequence ID" value="NZ_VDCQ01000052.1"/>
</dbReference>
<name>A0A5C4T178_9BACL</name>
<dbReference type="Pfam" id="PF12833">
    <property type="entry name" value="HTH_18"/>
    <property type="match status" value="1"/>
</dbReference>
<evidence type="ECO:0000259" key="4">
    <source>
        <dbReference type="PROSITE" id="PS01124"/>
    </source>
</evidence>
<dbReference type="InterPro" id="IPR018060">
    <property type="entry name" value="HTH_AraC"/>
</dbReference>
<dbReference type="SMART" id="SM00342">
    <property type="entry name" value="HTH_ARAC"/>
    <property type="match status" value="1"/>
</dbReference>
<feature type="domain" description="HTH araC/xylS-type" evidence="4">
    <location>
        <begin position="155"/>
        <end position="255"/>
    </location>
</feature>
<dbReference type="EMBL" id="VDCQ01000052">
    <property type="protein sequence ID" value="TNJ62852.1"/>
    <property type="molecule type" value="Genomic_DNA"/>
</dbReference>
<dbReference type="GO" id="GO:0003700">
    <property type="term" value="F:DNA-binding transcription factor activity"/>
    <property type="evidence" value="ECO:0007669"/>
    <property type="project" value="InterPro"/>
</dbReference>
<reference evidence="5 6" key="1">
    <citation type="submission" date="2019-05" db="EMBL/GenBank/DDBJ databases">
        <title>We sequenced the genome of Paenibacillus hemerocallicola KCTC 33185 for further insight into its adaptation and study the phylogeny of Paenibacillus.</title>
        <authorList>
            <person name="Narsing Rao M.P."/>
        </authorList>
    </citation>
    <scope>NUCLEOTIDE SEQUENCE [LARGE SCALE GENOMIC DNA]</scope>
    <source>
        <strain evidence="5 6">KCTC 33185</strain>
    </source>
</reference>
<dbReference type="PANTHER" id="PTHR43280:SF2">
    <property type="entry name" value="HTH-TYPE TRANSCRIPTIONAL REGULATOR EXSA"/>
    <property type="match status" value="1"/>
</dbReference>
<dbReference type="PROSITE" id="PS01124">
    <property type="entry name" value="HTH_ARAC_FAMILY_2"/>
    <property type="match status" value="1"/>
</dbReference>
<evidence type="ECO:0000256" key="2">
    <source>
        <dbReference type="ARBA" id="ARBA00023125"/>
    </source>
</evidence>
<sequence>MRLFHGDTDIASLQGAFTSVTRPYDAFDRPFHGFVYKIEGSSQYVFNNKVVELHKNELMYLPEHSYYAIRAENGGKYIIINFALHSPAPADEPTKISFRDHSKVYKLVHQIQHLWVMKNDVDVLMAKSLLYQIMAEIARQQESVYISPEAREKISTAIQYLRQHLYDSGLRVRDLHTLLGMSDTYFRKLFTQVYGLSPVQYINRERIEQAKSLLVSGDFGTIEQVAQAAGFSDVYYFSKVFKSQTGQPPTEWRRYTPRIKVEGAGC</sequence>
<dbReference type="AlphaFoldDB" id="A0A5C4T178"/>
<evidence type="ECO:0000256" key="1">
    <source>
        <dbReference type="ARBA" id="ARBA00023015"/>
    </source>
</evidence>
<dbReference type="Proteomes" id="UP000307943">
    <property type="component" value="Unassembled WGS sequence"/>
</dbReference>
<dbReference type="InterPro" id="IPR018062">
    <property type="entry name" value="HTH_AraC-typ_CS"/>
</dbReference>
<dbReference type="PRINTS" id="PR00032">
    <property type="entry name" value="HTHARAC"/>
</dbReference>
<proteinExistence type="predicted"/>
<dbReference type="OrthoDB" id="625043at2"/>
<evidence type="ECO:0000313" key="6">
    <source>
        <dbReference type="Proteomes" id="UP000307943"/>
    </source>
</evidence>